<protein>
    <recommendedName>
        <fullName evidence="4">Protein kinase domain-containing protein</fullName>
    </recommendedName>
</protein>
<accession>A0A284RI59</accession>
<organism evidence="2 3">
    <name type="scientific">Armillaria ostoyae</name>
    <name type="common">Armillaria root rot fungus</name>
    <dbReference type="NCBI Taxonomy" id="47428"/>
    <lineage>
        <taxon>Eukaryota</taxon>
        <taxon>Fungi</taxon>
        <taxon>Dikarya</taxon>
        <taxon>Basidiomycota</taxon>
        <taxon>Agaricomycotina</taxon>
        <taxon>Agaricomycetes</taxon>
        <taxon>Agaricomycetidae</taxon>
        <taxon>Agaricales</taxon>
        <taxon>Marasmiineae</taxon>
        <taxon>Physalacriaceae</taxon>
        <taxon>Armillaria</taxon>
    </lineage>
</organism>
<keyword evidence="3" id="KW-1185">Reference proteome</keyword>
<dbReference type="OrthoDB" id="4062651at2759"/>
<evidence type="ECO:0000256" key="1">
    <source>
        <dbReference type="SAM" id="SignalP"/>
    </source>
</evidence>
<dbReference type="EMBL" id="FUEG01000009">
    <property type="protein sequence ID" value="SJL08446.1"/>
    <property type="molecule type" value="Genomic_DNA"/>
</dbReference>
<reference evidence="3" key="1">
    <citation type="journal article" date="2017" name="Nat. Ecol. Evol.">
        <title>Genome expansion and lineage-specific genetic innovations in the forest pathogenic fungi Armillaria.</title>
        <authorList>
            <person name="Sipos G."/>
            <person name="Prasanna A.N."/>
            <person name="Walter M.C."/>
            <person name="O'Connor E."/>
            <person name="Balint B."/>
            <person name="Krizsan K."/>
            <person name="Kiss B."/>
            <person name="Hess J."/>
            <person name="Varga T."/>
            <person name="Slot J."/>
            <person name="Riley R."/>
            <person name="Boka B."/>
            <person name="Rigling D."/>
            <person name="Barry K."/>
            <person name="Lee J."/>
            <person name="Mihaltcheva S."/>
            <person name="LaButti K."/>
            <person name="Lipzen A."/>
            <person name="Waldron R."/>
            <person name="Moloney N.M."/>
            <person name="Sperisen C."/>
            <person name="Kredics L."/>
            <person name="Vagvoelgyi C."/>
            <person name="Patrignani A."/>
            <person name="Fitzpatrick D."/>
            <person name="Nagy I."/>
            <person name="Doyle S."/>
            <person name="Anderson J.B."/>
            <person name="Grigoriev I.V."/>
            <person name="Gueldener U."/>
            <person name="Muensterkoetter M."/>
            <person name="Nagy L.G."/>
        </authorList>
    </citation>
    <scope>NUCLEOTIDE SEQUENCE [LARGE SCALE GENOMIC DNA]</scope>
    <source>
        <strain evidence="3">C18/9</strain>
    </source>
</reference>
<evidence type="ECO:0000313" key="3">
    <source>
        <dbReference type="Proteomes" id="UP000219338"/>
    </source>
</evidence>
<dbReference type="AlphaFoldDB" id="A0A284RI59"/>
<gene>
    <name evidence="2" type="ORF">ARMOST_11810</name>
</gene>
<proteinExistence type="predicted"/>
<evidence type="ECO:0008006" key="4">
    <source>
        <dbReference type="Google" id="ProtNLM"/>
    </source>
</evidence>
<dbReference type="Proteomes" id="UP000219338">
    <property type="component" value="Unassembled WGS sequence"/>
</dbReference>
<sequence>MLFASLASFSLLRLAINDLQQYYQELPDSPSTQSARYFPDITEHGAGTKVVQPLKIDDAYVTFLAKLDEAHGEELLASEGKAPALTYCGPISSNGKYWYGSLQMVVMEFPRSQMVAQEYGGSVAEEVRTAVRGAVQILHDQLLVHRDIRIPNIVIVDGAGDEGGG</sequence>
<evidence type="ECO:0000313" key="2">
    <source>
        <dbReference type="EMBL" id="SJL08446.1"/>
    </source>
</evidence>
<keyword evidence="1" id="KW-0732">Signal</keyword>
<name>A0A284RI59_ARMOS</name>
<feature type="chain" id="PRO_5012402549" description="Protein kinase domain-containing protein" evidence="1">
    <location>
        <begin position="18"/>
        <end position="165"/>
    </location>
</feature>
<feature type="signal peptide" evidence="1">
    <location>
        <begin position="1"/>
        <end position="17"/>
    </location>
</feature>